<dbReference type="VEuPathDB" id="FungiDB:BO82DRAFT_39333"/>
<proteinExistence type="predicted"/>
<protein>
    <submittedName>
        <fullName evidence="1">Uncharacterized protein</fullName>
    </submittedName>
</protein>
<sequence>MGTKETTKREKTVCMREQTGLVQYVEKPMAASNRRDECCVGITGYPNNRSCWVNAGIQESSRTRAFSPRWNAFDRDTSRSVGSASFDGILGCGRGCHNVFLGEPPGLVHNVQSLHRKKQARELELPVVLSSSTTVTNFGD</sequence>
<evidence type="ECO:0000313" key="1">
    <source>
        <dbReference type="EMBL" id="PYH83713.1"/>
    </source>
</evidence>
<reference evidence="1 2" key="1">
    <citation type="submission" date="2016-12" db="EMBL/GenBank/DDBJ databases">
        <title>The genomes of Aspergillus section Nigri reveals drivers in fungal speciation.</title>
        <authorList>
            <consortium name="DOE Joint Genome Institute"/>
            <person name="Vesth T.C."/>
            <person name="Nybo J."/>
            <person name="Theobald S."/>
            <person name="Brandl J."/>
            <person name="Frisvad J.C."/>
            <person name="Nielsen K.F."/>
            <person name="Lyhne E.K."/>
            <person name="Kogle M.E."/>
            <person name="Kuo A."/>
            <person name="Riley R."/>
            <person name="Clum A."/>
            <person name="Nolan M."/>
            <person name="Lipzen A."/>
            <person name="Salamov A."/>
            <person name="Henrissat B."/>
            <person name="Wiebenga A."/>
            <person name="De Vries R.P."/>
            <person name="Grigoriev I.V."/>
            <person name="Mortensen U.H."/>
            <person name="Andersen M.R."/>
            <person name="Baker S.E."/>
        </authorList>
    </citation>
    <scope>NUCLEOTIDE SEQUENCE [LARGE SCALE GENOMIC DNA]</scope>
    <source>
        <strain evidence="1 2">CBS 121591</strain>
    </source>
</reference>
<organism evidence="1 2">
    <name type="scientific">Aspergillus uvarum CBS 121591</name>
    <dbReference type="NCBI Taxonomy" id="1448315"/>
    <lineage>
        <taxon>Eukaryota</taxon>
        <taxon>Fungi</taxon>
        <taxon>Dikarya</taxon>
        <taxon>Ascomycota</taxon>
        <taxon>Pezizomycotina</taxon>
        <taxon>Eurotiomycetes</taxon>
        <taxon>Eurotiomycetidae</taxon>
        <taxon>Eurotiales</taxon>
        <taxon>Aspergillaceae</taxon>
        <taxon>Aspergillus</taxon>
        <taxon>Aspergillus subgen. Circumdati</taxon>
    </lineage>
</organism>
<dbReference type="AlphaFoldDB" id="A0A319CXY2"/>
<dbReference type="EMBL" id="KZ821688">
    <property type="protein sequence ID" value="PYH83713.1"/>
    <property type="molecule type" value="Genomic_DNA"/>
</dbReference>
<dbReference type="GeneID" id="37141409"/>
<dbReference type="RefSeq" id="XP_025493913.1">
    <property type="nucleotide sequence ID" value="XM_025638667.1"/>
</dbReference>
<name>A0A319CXY2_9EURO</name>
<evidence type="ECO:0000313" key="2">
    <source>
        <dbReference type="Proteomes" id="UP000248340"/>
    </source>
</evidence>
<accession>A0A319CXY2</accession>
<gene>
    <name evidence="1" type="ORF">BO82DRAFT_39333</name>
</gene>
<keyword evidence="2" id="KW-1185">Reference proteome</keyword>
<dbReference type="Proteomes" id="UP000248340">
    <property type="component" value="Unassembled WGS sequence"/>
</dbReference>